<dbReference type="EMBL" id="CP002304">
    <property type="protein sequence ID" value="ADQ13697.1"/>
    <property type="molecule type" value="Genomic_DNA"/>
</dbReference>
<reference evidence="3 4" key="1">
    <citation type="submission" date="2010-11" db="EMBL/GenBank/DDBJ databases">
        <title>Complete sequence of Halanaerobium sp. sapolanicus.</title>
        <authorList>
            <consortium name="US DOE Joint Genome Institute"/>
            <person name="Lucas S."/>
            <person name="Copeland A."/>
            <person name="Lapidus A."/>
            <person name="Cheng J.-F."/>
            <person name="Bruce D."/>
            <person name="Goodwin L."/>
            <person name="Pitluck S."/>
            <person name="Davenport K."/>
            <person name="Detter J.C."/>
            <person name="Han C."/>
            <person name="Tapia R."/>
            <person name="Land M."/>
            <person name="Hauser L."/>
            <person name="Jeffries C."/>
            <person name="Kyrpides N."/>
            <person name="Ivanova N."/>
            <person name="Mikhailova N."/>
            <person name="Begemann M.B."/>
            <person name="Mormile M.R."/>
            <person name="Wall J.D."/>
            <person name="Elias D.A."/>
            <person name="Woyke T."/>
        </authorList>
    </citation>
    <scope>NUCLEOTIDE SEQUENCE [LARGE SCALE GENOMIC DNA]</scope>
    <source>
        <strain evidence="4">sapolanicus</strain>
    </source>
</reference>
<sequence>MDKRLVRSFKKEAFIKKDDDQMIICRCEEITKGEIRKAIHQGMLKIDELKKYLRTGMGLCQGRTCTKLIKRIMAEELKVAADEFKDITARAPLRPIKMEVYANDDLNNCG</sequence>
<dbReference type="HOGENOM" id="CLU_172457_1_0_9"/>
<dbReference type="eggNOG" id="COG1251">
    <property type="taxonomic scope" value="Bacteria"/>
</dbReference>
<dbReference type="KEGG" id="has:Halsa_0210"/>
<dbReference type="PANTHER" id="PTHR42949">
    <property type="entry name" value="ANAEROBIC GLYCEROL-3-PHOSPHATE DEHYDROGENASE SUBUNIT B"/>
    <property type="match status" value="1"/>
</dbReference>
<evidence type="ECO:0000259" key="2">
    <source>
        <dbReference type="Pfam" id="PF04324"/>
    </source>
</evidence>
<gene>
    <name evidence="3" type="ordered locus">Halsa_0210</name>
</gene>
<evidence type="ECO:0000256" key="1">
    <source>
        <dbReference type="ARBA" id="ARBA00023002"/>
    </source>
</evidence>
<dbReference type="Pfam" id="PF04324">
    <property type="entry name" value="Fer2_BFD"/>
    <property type="match status" value="1"/>
</dbReference>
<dbReference type="RefSeq" id="WP_013404803.1">
    <property type="nucleotide sequence ID" value="NC_014654.1"/>
</dbReference>
<dbReference type="GO" id="GO:0016491">
    <property type="term" value="F:oxidoreductase activity"/>
    <property type="evidence" value="ECO:0007669"/>
    <property type="project" value="UniProtKB-KW"/>
</dbReference>
<proteinExistence type="predicted"/>
<dbReference type="InterPro" id="IPR041854">
    <property type="entry name" value="BFD-like_2Fe2S-bd_dom_sf"/>
</dbReference>
<dbReference type="STRING" id="656519.Halsa_0210"/>
<dbReference type="PANTHER" id="PTHR42949:SF3">
    <property type="entry name" value="ANAEROBIC GLYCEROL-3-PHOSPHATE DEHYDROGENASE SUBUNIT B"/>
    <property type="match status" value="1"/>
</dbReference>
<dbReference type="AlphaFoldDB" id="E4RP07"/>
<evidence type="ECO:0000313" key="3">
    <source>
        <dbReference type="EMBL" id="ADQ13697.1"/>
    </source>
</evidence>
<dbReference type="Gene3D" id="1.10.10.1100">
    <property type="entry name" value="BFD-like [2Fe-2S]-binding domain"/>
    <property type="match status" value="1"/>
</dbReference>
<feature type="domain" description="BFD-like [2Fe-2S]-binding" evidence="2">
    <location>
        <begin position="23"/>
        <end position="75"/>
    </location>
</feature>
<protein>
    <submittedName>
        <fullName evidence="3">BFD domain protein (2Fe-2S)-binding domain protein</fullName>
    </submittedName>
</protein>
<evidence type="ECO:0000313" key="4">
    <source>
        <dbReference type="Proteomes" id="UP000007434"/>
    </source>
</evidence>
<accession>E4RP07</accession>
<dbReference type="InterPro" id="IPR007419">
    <property type="entry name" value="BFD-like_2Fe2S-bd_dom"/>
</dbReference>
<keyword evidence="1" id="KW-0560">Oxidoreductase</keyword>
<name>E4RP07_HALHG</name>
<reference evidence="3 4" key="2">
    <citation type="journal article" date="2011" name="J. Bacteriol.">
        <title>Complete Genome Sequence of the Haloalkaliphilic, Hydrogen Producing Halanaerobium hydrogenoformans.</title>
        <authorList>
            <person name="Brown S.D."/>
            <person name="Begemann M.B."/>
            <person name="Mormile M.R."/>
            <person name="Wall J.D."/>
            <person name="Han C.S."/>
            <person name="Goodwin L.A."/>
            <person name="Pitluck S."/>
            <person name="Land M.L."/>
            <person name="Hauser L.J."/>
            <person name="Elias D.A."/>
        </authorList>
    </citation>
    <scope>NUCLEOTIDE SEQUENCE [LARGE SCALE GENOMIC DNA]</scope>
    <source>
        <strain evidence="4">sapolanicus</strain>
    </source>
</reference>
<organism evidence="3 4">
    <name type="scientific">Halanaerobium hydrogeniformans</name>
    <name type="common">Halanaerobium sp. (strain sapolanicus)</name>
    <dbReference type="NCBI Taxonomy" id="656519"/>
    <lineage>
        <taxon>Bacteria</taxon>
        <taxon>Bacillati</taxon>
        <taxon>Bacillota</taxon>
        <taxon>Clostridia</taxon>
        <taxon>Halanaerobiales</taxon>
        <taxon>Halanaerobiaceae</taxon>
        <taxon>Halanaerobium</taxon>
    </lineage>
</organism>
<dbReference type="InterPro" id="IPR051691">
    <property type="entry name" value="Metab_Enz_Cyan_OpOx_G3PDH"/>
</dbReference>
<dbReference type="Proteomes" id="UP000007434">
    <property type="component" value="Chromosome"/>
</dbReference>
<dbReference type="CDD" id="cd19946">
    <property type="entry name" value="GlpA-like_Fer2_BFD-like"/>
    <property type="match status" value="1"/>
</dbReference>
<keyword evidence="4" id="KW-1185">Reference proteome</keyword>
<dbReference type="OrthoDB" id="9801699at2"/>